<keyword evidence="2" id="KW-0805">Transcription regulation</keyword>
<comment type="similarity">
    <text evidence="1">Belongs to the LysR transcriptional regulatory family.</text>
</comment>
<keyword evidence="3" id="KW-0238">DNA-binding</keyword>
<dbReference type="Pfam" id="PF00126">
    <property type="entry name" value="HTH_1"/>
    <property type="match status" value="1"/>
</dbReference>
<evidence type="ECO:0000256" key="2">
    <source>
        <dbReference type="ARBA" id="ARBA00023015"/>
    </source>
</evidence>
<dbReference type="InterPro" id="IPR036388">
    <property type="entry name" value="WH-like_DNA-bd_sf"/>
</dbReference>
<evidence type="ECO:0000313" key="6">
    <source>
        <dbReference type="EMBL" id="AQQ66427.1"/>
    </source>
</evidence>
<dbReference type="PROSITE" id="PS50931">
    <property type="entry name" value="HTH_LYSR"/>
    <property type="match status" value="1"/>
</dbReference>
<dbReference type="InterPro" id="IPR058163">
    <property type="entry name" value="LysR-type_TF_proteobact-type"/>
</dbReference>
<keyword evidence="7" id="KW-1185">Reference proteome</keyword>
<dbReference type="PANTHER" id="PTHR30537:SF68">
    <property type="entry name" value="TRANSCRIPTIONAL REGULATOR-RELATED"/>
    <property type="match status" value="1"/>
</dbReference>
<dbReference type="GO" id="GO:0006351">
    <property type="term" value="P:DNA-templated transcription"/>
    <property type="evidence" value="ECO:0007669"/>
    <property type="project" value="TreeGrafter"/>
</dbReference>
<dbReference type="GO" id="GO:0003700">
    <property type="term" value="F:DNA-binding transcription factor activity"/>
    <property type="evidence" value="ECO:0007669"/>
    <property type="project" value="InterPro"/>
</dbReference>
<dbReference type="SUPFAM" id="SSF53850">
    <property type="entry name" value="Periplasmic binding protein-like II"/>
    <property type="match status" value="1"/>
</dbReference>
<gene>
    <name evidence="6" type="ORF">Mag101_01260</name>
</gene>
<dbReference type="Proteomes" id="UP000188219">
    <property type="component" value="Chromosome"/>
</dbReference>
<dbReference type="AlphaFoldDB" id="A0A1Q2M2D8"/>
<evidence type="ECO:0000256" key="3">
    <source>
        <dbReference type="ARBA" id="ARBA00023125"/>
    </source>
</evidence>
<dbReference type="SUPFAM" id="SSF46785">
    <property type="entry name" value="Winged helix' DNA-binding domain"/>
    <property type="match status" value="1"/>
</dbReference>
<evidence type="ECO:0000313" key="7">
    <source>
        <dbReference type="Proteomes" id="UP000188219"/>
    </source>
</evidence>
<sequence length="295" mass="33214">MADLNDMMVFRAVVDQGSFTGAATELGLPKSNISRKVSRLEESLGARLLERSTRALHLTEVGRLYYEHCVRIAEEISSAEQVIEAHSAQPKGWIKLCTSVTLGQALISPLLPTFREQYPEVHVDMMLTNRRVDIIEEGFDLAIRAGESPDSNLVSRRLYTASLNLYASPQYVETRRADKITQLEELHQHCCLHMNANSERARWQLFNGNEEHTFEFQPEMRCNDFSSIQQQVINGGGISLLPDYLCQQDIQAGNLIQVLPGWSGKSVSVYGIFPSRKGVSPKIRAFLDYLLGNLK</sequence>
<accession>A0A1Q2M2D8</accession>
<evidence type="ECO:0000256" key="1">
    <source>
        <dbReference type="ARBA" id="ARBA00009437"/>
    </source>
</evidence>
<reference evidence="6" key="1">
    <citation type="submission" date="2017-02" db="EMBL/GenBank/DDBJ databases">
        <title>Genome of Microbulbifer agarilyticus GP101.</title>
        <authorList>
            <person name="Jung J."/>
            <person name="Bae S.S."/>
            <person name="Baek K."/>
        </authorList>
    </citation>
    <scope>NUCLEOTIDE SEQUENCE [LARGE SCALE GENOMIC DNA]</scope>
    <source>
        <strain evidence="6">GP101</strain>
    </source>
</reference>
<dbReference type="STRING" id="260552.Mag101_01260"/>
<dbReference type="InterPro" id="IPR005119">
    <property type="entry name" value="LysR_subst-bd"/>
</dbReference>
<dbReference type="Gene3D" id="1.10.10.10">
    <property type="entry name" value="Winged helix-like DNA-binding domain superfamily/Winged helix DNA-binding domain"/>
    <property type="match status" value="1"/>
</dbReference>
<evidence type="ECO:0000256" key="4">
    <source>
        <dbReference type="ARBA" id="ARBA00023163"/>
    </source>
</evidence>
<dbReference type="PANTHER" id="PTHR30537">
    <property type="entry name" value="HTH-TYPE TRANSCRIPTIONAL REGULATOR"/>
    <property type="match status" value="1"/>
</dbReference>
<keyword evidence="4" id="KW-0804">Transcription</keyword>
<name>A0A1Q2M2D8_9GAMM</name>
<dbReference type="Pfam" id="PF03466">
    <property type="entry name" value="LysR_substrate"/>
    <property type="match status" value="1"/>
</dbReference>
<dbReference type="OrthoDB" id="5721010at2"/>
<dbReference type="RefSeq" id="WP_077399664.1">
    <property type="nucleotide sequence ID" value="NZ_CP019650.1"/>
</dbReference>
<dbReference type="FunFam" id="1.10.10.10:FF:000001">
    <property type="entry name" value="LysR family transcriptional regulator"/>
    <property type="match status" value="1"/>
</dbReference>
<dbReference type="CDD" id="cd08422">
    <property type="entry name" value="PBP2_CrgA_like"/>
    <property type="match status" value="1"/>
</dbReference>
<dbReference type="Gene3D" id="3.40.190.290">
    <property type="match status" value="1"/>
</dbReference>
<dbReference type="InterPro" id="IPR036390">
    <property type="entry name" value="WH_DNA-bd_sf"/>
</dbReference>
<feature type="domain" description="HTH lysR-type" evidence="5">
    <location>
        <begin position="1"/>
        <end position="59"/>
    </location>
</feature>
<evidence type="ECO:0000259" key="5">
    <source>
        <dbReference type="PROSITE" id="PS50931"/>
    </source>
</evidence>
<proteinExistence type="inferred from homology"/>
<organism evidence="6 7">
    <name type="scientific">Microbulbifer agarilyticus</name>
    <dbReference type="NCBI Taxonomy" id="260552"/>
    <lineage>
        <taxon>Bacteria</taxon>
        <taxon>Pseudomonadati</taxon>
        <taxon>Pseudomonadota</taxon>
        <taxon>Gammaproteobacteria</taxon>
        <taxon>Cellvibrionales</taxon>
        <taxon>Microbulbiferaceae</taxon>
        <taxon>Microbulbifer</taxon>
    </lineage>
</organism>
<protein>
    <recommendedName>
        <fullName evidence="5">HTH lysR-type domain-containing protein</fullName>
    </recommendedName>
</protein>
<dbReference type="EMBL" id="CP019650">
    <property type="protein sequence ID" value="AQQ66427.1"/>
    <property type="molecule type" value="Genomic_DNA"/>
</dbReference>
<dbReference type="InterPro" id="IPR000847">
    <property type="entry name" value="LysR_HTH_N"/>
</dbReference>
<dbReference type="KEGG" id="maga:Mag101_01260"/>
<dbReference type="GO" id="GO:0043565">
    <property type="term" value="F:sequence-specific DNA binding"/>
    <property type="evidence" value="ECO:0007669"/>
    <property type="project" value="TreeGrafter"/>
</dbReference>